<dbReference type="Pfam" id="PF00201">
    <property type="entry name" value="UDPGT"/>
    <property type="match status" value="1"/>
</dbReference>
<dbReference type="PROSITE" id="PS00375">
    <property type="entry name" value="UDPGT"/>
    <property type="match status" value="1"/>
</dbReference>
<dbReference type="FunFam" id="3.40.50.2000:FF:000019">
    <property type="entry name" value="Glycosyltransferase"/>
    <property type="match status" value="1"/>
</dbReference>
<dbReference type="InterPro" id="IPR035595">
    <property type="entry name" value="UDP_glycos_trans_CS"/>
</dbReference>
<keyword evidence="3 4" id="KW-0808">Transferase</keyword>
<sequence>MENKVHCLVLSFPAQGHINPMLQFSKLLQQEGIKVTLSTTLFFGTKLHKLPPSITLETISDGFDTAGFSEAKSFRAYLDHFWQVGPQNLEKLIERLAKTNNPIDCVIYDAFYPWVLDVAKRVGIVGVPFLTQNAGVNSIYYHVLIGKLRVPLDVEEISLPELPRLRRKDLPSFLLNYEKDPCFLDLAMDQFSNLDQADWILCNSFHELDQKVIDWTIKIWPNFRTIGPSIPSMFLDKRIKYDEDYGATQFQSEECMEWLNSKPKGSVVYVSFGSLASLNEEQLEEVASGLKDCESYFLWVVRPSEETKLPKDFEKKTQKGLVVTWCSQLKVLAHESIGCFVTHCGWNSTLEAISLGVPIVAMPQWSDQATNAKFIVDVWKIGIRVPSDEKQVVRRSGMKDCILEIMDGDKGIEIKNNVMQFKALATGAVGVGGSSHRNITEFVNSLFHYTSITQSNRSPAFILQ</sequence>
<dbReference type="Proteomes" id="UP001157006">
    <property type="component" value="Chromosome 5"/>
</dbReference>
<dbReference type="GO" id="GO:0032787">
    <property type="term" value="P:monocarboxylic acid metabolic process"/>
    <property type="evidence" value="ECO:0007669"/>
    <property type="project" value="UniProtKB-ARBA"/>
</dbReference>
<reference evidence="6 7" key="1">
    <citation type="submission" date="2023-01" db="EMBL/GenBank/DDBJ databases">
        <authorList>
            <person name="Kreplak J."/>
        </authorList>
    </citation>
    <scope>NUCLEOTIDE SEQUENCE [LARGE SCALE GENOMIC DNA]</scope>
</reference>
<dbReference type="GO" id="GO:0080044">
    <property type="term" value="F:quercetin 7-O-glucosyltransferase activity"/>
    <property type="evidence" value="ECO:0007669"/>
    <property type="project" value="TreeGrafter"/>
</dbReference>
<evidence type="ECO:0000256" key="4">
    <source>
        <dbReference type="RuleBase" id="RU003718"/>
    </source>
</evidence>
<evidence type="ECO:0000313" key="6">
    <source>
        <dbReference type="EMBL" id="CAI8613326.1"/>
    </source>
</evidence>
<evidence type="ECO:0000313" key="7">
    <source>
        <dbReference type="Proteomes" id="UP001157006"/>
    </source>
</evidence>
<proteinExistence type="inferred from homology"/>
<evidence type="ECO:0000256" key="1">
    <source>
        <dbReference type="ARBA" id="ARBA00009995"/>
    </source>
</evidence>
<accession>A0AAV1AU37</accession>
<organism evidence="6 7">
    <name type="scientific">Vicia faba</name>
    <name type="common">Broad bean</name>
    <name type="synonym">Faba vulgaris</name>
    <dbReference type="NCBI Taxonomy" id="3906"/>
    <lineage>
        <taxon>Eukaryota</taxon>
        <taxon>Viridiplantae</taxon>
        <taxon>Streptophyta</taxon>
        <taxon>Embryophyta</taxon>
        <taxon>Tracheophyta</taxon>
        <taxon>Spermatophyta</taxon>
        <taxon>Magnoliopsida</taxon>
        <taxon>eudicotyledons</taxon>
        <taxon>Gunneridae</taxon>
        <taxon>Pentapetalae</taxon>
        <taxon>rosids</taxon>
        <taxon>fabids</taxon>
        <taxon>Fabales</taxon>
        <taxon>Fabaceae</taxon>
        <taxon>Papilionoideae</taxon>
        <taxon>50 kb inversion clade</taxon>
        <taxon>NPAAA clade</taxon>
        <taxon>Hologalegina</taxon>
        <taxon>IRL clade</taxon>
        <taxon>Fabeae</taxon>
        <taxon>Vicia</taxon>
    </lineage>
</organism>
<dbReference type="CDD" id="cd03784">
    <property type="entry name" value="GT1_Gtf-like"/>
    <property type="match status" value="1"/>
</dbReference>
<keyword evidence="2 4" id="KW-0328">Glycosyltransferase</keyword>
<dbReference type="PANTHER" id="PTHR11926:SF1545">
    <property type="entry name" value="GLYCOSYLTRANSFERASE"/>
    <property type="match status" value="1"/>
</dbReference>
<dbReference type="EMBL" id="OX451740">
    <property type="protein sequence ID" value="CAI8613326.1"/>
    <property type="molecule type" value="Genomic_DNA"/>
</dbReference>
<dbReference type="GO" id="GO:0080043">
    <property type="term" value="F:quercetin 3-O-glucosyltransferase activity"/>
    <property type="evidence" value="ECO:0007669"/>
    <property type="project" value="TreeGrafter"/>
</dbReference>
<name>A0AAV1AU37_VICFA</name>
<dbReference type="InterPro" id="IPR002213">
    <property type="entry name" value="UDP_glucos_trans"/>
</dbReference>
<evidence type="ECO:0000256" key="3">
    <source>
        <dbReference type="ARBA" id="ARBA00022679"/>
    </source>
</evidence>
<comment type="similarity">
    <text evidence="1 4">Belongs to the UDP-glycosyltransferase family.</text>
</comment>
<dbReference type="FunFam" id="3.40.50.2000:FF:000057">
    <property type="entry name" value="Glycosyltransferase"/>
    <property type="match status" value="1"/>
</dbReference>
<dbReference type="SUPFAM" id="SSF53756">
    <property type="entry name" value="UDP-Glycosyltransferase/glycogen phosphorylase"/>
    <property type="match status" value="1"/>
</dbReference>
<evidence type="ECO:0000256" key="5">
    <source>
        <dbReference type="RuleBase" id="RU362057"/>
    </source>
</evidence>
<dbReference type="Gene3D" id="3.40.50.2000">
    <property type="entry name" value="Glycogen Phosphorylase B"/>
    <property type="match status" value="2"/>
</dbReference>
<gene>
    <name evidence="6" type="ORF">VFH_V075360</name>
</gene>
<keyword evidence="7" id="KW-1185">Reference proteome</keyword>
<dbReference type="PANTHER" id="PTHR11926">
    <property type="entry name" value="GLUCOSYL/GLUCURONOSYL TRANSFERASES"/>
    <property type="match status" value="1"/>
</dbReference>
<protein>
    <recommendedName>
        <fullName evidence="5">Glycosyltransferase</fullName>
        <ecNumber evidence="5">2.4.1.-</ecNumber>
    </recommendedName>
</protein>
<dbReference type="EC" id="2.4.1.-" evidence="5"/>
<evidence type="ECO:0000256" key="2">
    <source>
        <dbReference type="ARBA" id="ARBA00022676"/>
    </source>
</evidence>
<dbReference type="AlphaFoldDB" id="A0AAV1AU37"/>